<reference evidence="1" key="1">
    <citation type="submission" date="2021-03" db="EMBL/GenBank/DDBJ databases">
        <title>Evolutionary priming and transition to the ectomycorrhizal habit in an iconic lineage of mushroom-forming fungi: is preadaptation a requirement?</title>
        <authorList>
            <consortium name="DOE Joint Genome Institute"/>
            <person name="Looney B.P."/>
            <person name="Miyauchi S."/>
            <person name="Morin E."/>
            <person name="Drula E."/>
            <person name="Courty P.E."/>
            <person name="Chicoki N."/>
            <person name="Fauchery L."/>
            <person name="Kohler A."/>
            <person name="Kuo A."/>
            <person name="LaButti K."/>
            <person name="Pangilinan J."/>
            <person name="Lipzen A."/>
            <person name="Riley R."/>
            <person name="Andreopoulos W."/>
            <person name="He G."/>
            <person name="Johnson J."/>
            <person name="Barry K.W."/>
            <person name="Grigoriev I.V."/>
            <person name="Nagy L."/>
            <person name="Hibbett D."/>
            <person name="Henrissat B."/>
            <person name="Matheny P.B."/>
            <person name="Labbe J."/>
            <person name="Martin A.F."/>
        </authorList>
    </citation>
    <scope>NUCLEOTIDE SEQUENCE</scope>
    <source>
        <strain evidence="1">BPL698</strain>
    </source>
</reference>
<name>A0ACC0U0L9_9AGAM</name>
<accession>A0ACC0U0L9</accession>
<keyword evidence="2" id="KW-1185">Reference proteome</keyword>
<evidence type="ECO:0000313" key="2">
    <source>
        <dbReference type="Proteomes" id="UP001207468"/>
    </source>
</evidence>
<comment type="caution">
    <text evidence="1">The sequence shown here is derived from an EMBL/GenBank/DDBJ whole genome shotgun (WGS) entry which is preliminary data.</text>
</comment>
<sequence length="214" mass="24046">MRRREVNLNLYRYPSIFTTLSRPCGHCRTKGLSEEQCVYGCEPCRQARACCEGGVPCTRCVSIHLNCADSTSLPVTTYHLQGPSGRRARSACKKCRQDNKKCEDQRPCERCVLRGDECIHVTRQPKLVKIRCQSCRAAKRRCEDARPCCHCSTRGEACVDPPRKGKGHGMRVKAACVNCRQQKVRCNGQRPCMSCDRKGIVCQDSTGPSKHYAC</sequence>
<organism evidence="1 2">
    <name type="scientific">Russula earlei</name>
    <dbReference type="NCBI Taxonomy" id="71964"/>
    <lineage>
        <taxon>Eukaryota</taxon>
        <taxon>Fungi</taxon>
        <taxon>Dikarya</taxon>
        <taxon>Basidiomycota</taxon>
        <taxon>Agaricomycotina</taxon>
        <taxon>Agaricomycetes</taxon>
        <taxon>Russulales</taxon>
        <taxon>Russulaceae</taxon>
        <taxon>Russula</taxon>
    </lineage>
</organism>
<protein>
    <submittedName>
        <fullName evidence="1">Uncharacterized protein</fullName>
    </submittedName>
</protein>
<dbReference type="EMBL" id="JAGFNK010000273">
    <property type="protein sequence ID" value="KAI9454439.1"/>
    <property type="molecule type" value="Genomic_DNA"/>
</dbReference>
<dbReference type="Proteomes" id="UP001207468">
    <property type="component" value="Unassembled WGS sequence"/>
</dbReference>
<evidence type="ECO:0000313" key="1">
    <source>
        <dbReference type="EMBL" id="KAI9454439.1"/>
    </source>
</evidence>
<proteinExistence type="predicted"/>
<gene>
    <name evidence="1" type="ORF">F5148DRAFT_427603</name>
</gene>